<dbReference type="Proteomes" id="UP000001593">
    <property type="component" value="Unassembled WGS sequence"/>
</dbReference>
<accession>A7T5L6</accession>
<name>A7T5L6_NEMVE</name>
<dbReference type="InterPro" id="IPR002048">
    <property type="entry name" value="EF_hand_dom"/>
</dbReference>
<sequence length="101" mass="11948">MQNDKNLEDLKECFLLYDKRGDERIECSQVGEVLRALDVNPTEHEVQKIVNNIDPAGEMKRVSFEEFYPMYQNLRERHRKERSENISSQVSDFVTEKGIQI</sequence>
<dbReference type="InterPro" id="IPR050230">
    <property type="entry name" value="CALM/Myosin/TropC-like"/>
</dbReference>
<evidence type="ECO:0000259" key="2">
    <source>
        <dbReference type="PROSITE" id="PS50222"/>
    </source>
</evidence>
<dbReference type="Pfam" id="PF13499">
    <property type="entry name" value="EF-hand_7"/>
    <property type="match status" value="1"/>
</dbReference>
<evidence type="ECO:0000313" key="4">
    <source>
        <dbReference type="Proteomes" id="UP000001593"/>
    </source>
</evidence>
<dbReference type="eggNOG" id="KOG0030">
    <property type="taxonomic scope" value="Eukaryota"/>
</dbReference>
<dbReference type="PANTHER" id="PTHR23048:SF49">
    <property type="entry name" value="FI08416P-RELATED"/>
    <property type="match status" value="1"/>
</dbReference>
<dbReference type="FunFam" id="1.10.238.10:FF:000178">
    <property type="entry name" value="Calmodulin-2 A"/>
    <property type="match status" value="1"/>
</dbReference>
<dbReference type="Gene3D" id="1.10.238.10">
    <property type="entry name" value="EF-hand"/>
    <property type="match status" value="1"/>
</dbReference>
<evidence type="ECO:0000313" key="3">
    <source>
        <dbReference type="EMBL" id="EDO28744.1"/>
    </source>
</evidence>
<dbReference type="HOGENOM" id="CLU_2294944_0_0_1"/>
<dbReference type="GO" id="GO:0005509">
    <property type="term" value="F:calcium ion binding"/>
    <property type="evidence" value="ECO:0007669"/>
    <property type="project" value="InterPro"/>
</dbReference>
<dbReference type="PROSITE" id="PS50222">
    <property type="entry name" value="EF_HAND_2"/>
    <property type="match status" value="1"/>
</dbReference>
<dbReference type="PANTHER" id="PTHR23048">
    <property type="entry name" value="MYOSIN LIGHT CHAIN 1, 3"/>
    <property type="match status" value="1"/>
</dbReference>
<dbReference type="InParanoid" id="A7T5L6"/>
<proteinExistence type="predicted"/>
<dbReference type="InterPro" id="IPR011992">
    <property type="entry name" value="EF-hand-dom_pair"/>
</dbReference>
<dbReference type="PhylomeDB" id="A7T5L6"/>
<dbReference type="SUPFAM" id="SSF47473">
    <property type="entry name" value="EF-hand"/>
    <property type="match status" value="1"/>
</dbReference>
<dbReference type="GO" id="GO:0016460">
    <property type="term" value="C:myosin II complex"/>
    <property type="evidence" value="ECO:0000318"/>
    <property type="project" value="GO_Central"/>
</dbReference>
<dbReference type="AlphaFoldDB" id="A7T5L6"/>
<organism evidence="3 4">
    <name type="scientific">Nematostella vectensis</name>
    <name type="common">Starlet sea anemone</name>
    <dbReference type="NCBI Taxonomy" id="45351"/>
    <lineage>
        <taxon>Eukaryota</taxon>
        <taxon>Metazoa</taxon>
        <taxon>Cnidaria</taxon>
        <taxon>Anthozoa</taxon>
        <taxon>Hexacorallia</taxon>
        <taxon>Actiniaria</taxon>
        <taxon>Edwardsiidae</taxon>
        <taxon>Nematostella</taxon>
    </lineage>
</organism>
<keyword evidence="1" id="KW-0677">Repeat</keyword>
<dbReference type="EMBL" id="DS471225">
    <property type="protein sequence ID" value="EDO28744.1"/>
    <property type="molecule type" value="Genomic_DNA"/>
</dbReference>
<feature type="domain" description="EF-hand" evidence="2">
    <location>
        <begin position="5"/>
        <end position="40"/>
    </location>
</feature>
<evidence type="ECO:0000256" key="1">
    <source>
        <dbReference type="ARBA" id="ARBA00022737"/>
    </source>
</evidence>
<dbReference type="STRING" id="45351.A7T5L6"/>
<protein>
    <recommendedName>
        <fullName evidence="2">EF-hand domain-containing protein</fullName>
    </recommendedName>
</protein>
<gene>
    <name evidence="3" type="ORF">NEMVEDRAFT_v1g222653</name>
</gene>
<reference evidence="3 4" key="1">
    <citation type="journal article" date="2007" name="Science">
        <title>Sea anemone genome reveals ancestral eumetazoan gene repertoire and genomic organization.</title>
        <authorList>
            <person name="Putnam N.H."/>
            <person name="Srivastava M."/>
            <person name="Hellsten U."/>
            <person name="Dirks B."/>
            <person name="Chapman J."/>
            <person name="Salamov A."/>
            <person name="Terry A."/>
            <person name="Shapiro H."/>
            <person name="Lindquist E."/>
            <person name="Kapitonov V.V."/>
            <person name="Jurka J."/>
            <person name="Genikhovich G."/>
            <person name="Grigoriev I.V."/>
            <person name="Lucas S.M."/>
            <person name="Steele R.E."/>
            <person name="Finnerty J.R."/>
            <person name="Technau U."/>
            <person name="Martindale M.Q."/>
            <person name="Rokhsar D.S."/>
        </authorList>
    </citation>
    <scope>NUCLEOTIDE SEQUENCE [LARGE SCALE GENOMIC DNA]</scope>
    <source>
        <strain evidence="4">CH2 X CH6</strain>
    </source>
</reference>
<keyword evidence="4" id="KW-1185">Reference proteome</keyword>